<name>A0ABV7K3G5_9ALTE</name>
<keyword evidence="3" id="KW-0808">Transferase</keyword>
<evidence type="ECO:0000259" key="2">
    <source>
        <dbReference type="Pfam" id="PF14461"/>
    </source>
</evidence>
<evidence type="ECO:0000259" key="1">
    <source>
        <dbReference type="Pfam" id="PF00899"/>
    </source>
</evidence>
<dbReference type="EMBL" id="JBHRSX010000093">
    <property type="protein sequence ID" value="MFC3203504.1"/>
    <property type="molecule type" value="Genomic_DNA"/>
</dbReference>
<accession>A0ABV7K3G5</accession>
<dbReference type="Gene3D" id="3.40.50.720">
    <property type="entry name" value="NAD(P)-binding Rossmann-like Domain"/>
    <property type="match status" value="1"/>
</dbReference>
<proteinExistence type="predicted"/>
<keyword evidence="4" id="KW-1185">Reference proteome</keyword>
<feature type="domain" description="THIF-type NAD/FAD binding fold" evidence="1">
    <location>
        <begin position="332"/>
        <end position="575"/>
    </location>
</feature>
<evidence type="ECO:0000313" key="4">
    <source>
        <dbReference type="Proteomes" id="UP001595477"/>
    </source>
</evidence>
<dbReference type="GO" id="GO:0016779">
    <property type="term" value="F:nucleotidyltransferase activity"/>
    <property type="evidence" value="ECO:0007669"/>
    <property type="project" value="UniProtKB-KW"/>
</dbReference>
<dbReference type="Pfam" id="PF14461">
    <property type="entry name" value="Prok-E2_B"/>
    <property type="match status" value="1"/>
</dbReference>
<dbReference type="SUPFAM" id="SSF69572">
    <property type="entry name" value="Activating enzymes of the ubiquitin-like proteins"/>
    <property type="match status" value="1"/>
</dbReference>
<protein>
    <submittedName>
        <fullName evidence="3">ThiF family adenylyltransferase</fullName>
    </submittedName>
</protein>
<comment type="caution">
    <text evidence="3">The sequence shown here is derived from an EMBL/GenBank/DDBJ whole genome shotgun (WGS) entry which is preliminary data.</text>
</comment>
<dbReference type="InterPro" id="IPR032701">
    <property type="entry name" value="Prok-E2_B_dom"/>
</dbReference>
<gene>
    <name evidence="3" type="ORF">ACFOEW_16970</name>
</gene>
<keyword evidence="3" id="KW-0548">Nucleotidyltransferase</keyword>
<dbReference type="InterPro" id="IPR000594">
    <property type="entry name" value="ThiF_NAD_FAD-bd"/>
</dbReference>
<dbReference type="Proteomes" id="UP001595477">
    <property type="component" value="Unassembled WGS sequence"/>
</dbReference>
<dbReference type="Pfam" id="PF00899">
    <property type="entry name" value="ThiF"/>
    <property type="match status" value="1"/>
</dbReference>
<organism evidence="3 4">
    <name type="scientific">Alteromonas oceani</name>
    <dbReference type="NCBI Taxonomy" id="2071609"/>
    <lineage>
        <taxon>Bacteria</taxon>
        <taxon>Pseudomonadati</taxon>
        <taxon>Pseudomonadota</taxon>
        <taxon>Gammaproteobacteria</taxon>
        <taxon>Alteromonadales</taxon>
        <taxon>Alteromonadaceae</taxon>
        <taxon>Alteromonas/Salinimonas group</taxon>
        <taxon>Alteromonas</taxon>
    </lineage>
</organism>
<feature type="domain" description="Prokaryotic E2 family B" evidence="2">
    <location>
        <begin position="24"/>
        <end position="135"/>
    </location>
</feature>
<dbReference type="RefSeq" id="WP_123324639.1">
    <property type="nucleotide sequence ID" value="NZ_JBHRSX010000093.1"/>
</dbReference>
<reference evidence="4" key="1">
    <citation type="journal article" date="2019" name="Int. J. Syst. Evol. Microbiol.">
        <title>The Global Catalogue of Microorganisms (GCM) 10K type strain sequencing project: providing services to taxonomists for standard genome sequencing and annotation.</title>
        <authorList>
            <consortium name="The Broad Institute Genomics Platform"/>
            <consortium name="The Broad Institute Genome Sequencing Center for Infectious Disease"/>
            <person name="Wu L."/>
            <person name="Ma J."/>
        </authorList>
    </citation>
    <scope>NUCLEOTIDE SEQUENCE [LARGE SCALE GENOMIC DNA]</scope>
    <source>
        <strain evidence="4">KCTC 52449</strain>
    </source>
</reference>
<dbReference type="InterPro" id="IPR035985">
    <property type="entry name" value="Ubiquitin-activating_enz"/>
</dbReference>
<evidence type="ECO:0000313" key="3">
    <source>
        <dbReference type="EMBL" id="MFC3203504.1"/>
    </source>
</evidence>
<sequence>MAKDTLARYCQAMKDLGVEPVSTPAVGYRYELTESGHAFSFLIHEPDASFLHAPKVTILSKPKIKGVKQTHVVEGDTLCYFDDNAYYFDAEHPEKAASDIIGFINLTIKRMISPELALEDFNNEFDAYWRPERYVYLIGSEQVRYFATYKRWSPITQRESSESLLHEGEDSSTFQAWAGKRGYTRIEQNAVENVVALTLKNSPVKAQIEGAFSWPISSWQAFITWSQSQGNSFVASLLEKVANIALRTNDITIVLNYNNANGLIHYFAVRILFKRGIRETAKRDQRARVSAKKSRQKGRKLKDIIGMFSAQQAKSFERIGILNASPRFVIARNTLQKELSGLKIAVVGCGTLGGFISNTLVKLGAGTGEGGKLIFSDGDWLKPENLGRHVLDATYVGELKSTALQHFLQNSVYWPLQCEVWPSLDEVYSKRLLAHCDVVIDAVGNIPLSKLLSSIYHCSTFSEKTILLHGWVDSDGGAIRCLLDDKTGGCFHCLRVEGKERFPIFKNQDEGNTNTRLAMSCGQSFTPYAASVSMAGAALIVNTLLDNLNNKSSPRLRQYKVSSSAPDLKWQNLKPLDNCSVCRR</sequence>